<evidence type="ECO:0000259" key="9">
    <source>
        <dbReference type="Pfam" id="PF04068"/>
    </source>
</evidence>
<evidence type="ECO:0000256" key="6">
    <source>
        <dbReference type="HAMAP-Rule" id="MF_03146"/>
    </source>
</evidence>
<feature type="binding site" evidence="6">
    <location>
        <position position="99"/>
    </location>
    <ligand>
        <name>S-adenosyl-L-methionine</name>
        <dbReference type="ChEBI" id="CHEBI:59789"/>
    </ligand>
</feature>
<dbReference type="GO" id="GO:1904047">
    <property type="term" value="F:S-adenosyl-L-methionine binding"/>
    <property type="evidence" value="ECO:0007669"/>
    <property type="project" value="UniProtKB-UniRule"/>
</dbReference>
<keyword evidence="4 6" id="KW-0808">Transferase</keyword>
<dbReference type="GO" id="GO:0106388">
    <property type="term" value="F:rRNA small subunit aminocarboxypropyltransferase activity"/>
    <property type="evidence" value="ECO:0007669"/>
    <property type="project" value="UniProtKB-EC"/>
</dbReference>
<dbReference type="InterPro" id="IPR007177">
    <property type="entry name" value="Tsr3_C"/>
</dbReference>
<dbReference type="Proteomes" id="UP001187682">
    <property type="component" value="Unassembled WGS sequence"/>
</dbReference>
<dbReference type="PANTHER" id="PTHR20426">
    <property type="entry name" value="RIBOSOME BIOGENESIS PROTEIN TSR3 HOMOLOG"/>
    <property type="match status" value="1"/>
</dbReference>
<feature type="region of interest" description="Disordered" evidence="7">
    <location>
        <begin position="1"/>
        <end position="30"/>
    </location>
</feature>
<comment type="catalytic activity">
    <reaction evidence="6">
        <text>N(1)-methylpseudouridine(1191) in yeast 18S rRNA + S-adenosyl-L-methionine = N(1)-methyl-N(3)-[(3S)-3-amino-3-carboxypropyl]pseudouridine(1191) in yeast 18S rRNA + S-methyl-5'-thioadenosine + H(+)</text>
        <dbReference type="Rhea" id="RHEA:63300"/>
        <dbReference type="Rhea" id="RHEA-COMP:13852"/>
        <dbReference type="Rhea" id="RHEA-COMP:16309"/>
        <dbReference type="ChEBI" id="CHEBI:15378"/>
        <dbReference type="ChEBI" id="CHEBI:17509"/>
        <dbReference type="ChEBI" id="CHEBI:59789"/>
        <dbReference type="ChEBI" id="CHEBI:74890"/>
        <dbReference type="ChEBI" id="CHEBI:146234"/>
    </reaction>
</comment>
<evidence type="ECO:0000259" key="8">
    <source>
        <dbReference type="Pfam" id="PF04034"/>
    </source>
</evidence>
<reference evidence="10" key="1">
    <citation type="submission" date="2018-03" db="EMBL/GenBank/DDBJ databases">
        <authorList>
            <person name="Guldener U."/>
        </authorList>
    </citation>
    <scope>NUCLEOTIDE SEQUENCE</scope>
</reference>
<dbReference type="EMBL" id="ONZQ02000005">
    <property type="protein sequence ID" value="SPO01357.1"/>
    <property type="molecule type" value="Genomic_DNA"/>
</dbReference>
<dbReference type="AlphaFoldDB" id="A0AAE8MV95"/>
<evidence type="ECO:0000256" key="4">
    <source>
        <dbReference type="ARBA" id="ARBA00022679"/>
    </source>
</evidence>
<evidence type="ECO:0000256" key="5">
    <source>
        <dbReference type="ARBA" id="ARBA00022691"/>
    </source>
</evidence>
<feature type="domain" description="16S/18S rRNA aminocarboxypropyltransferase Tsr3 C-terminal" evidence="8">
    <location>
        <begin position="73"/>
        <end position="199"/>
    </location>
</feature>
<feature type="region of interest" description="Disordered" evidence="7">
    <location>
        <begin position="205"/>
        <end position="286"/>
    </location>
</feature>
<proteinExistence type="inferred from homology"/>
<feature type="compositionally biased region" description="Acidic residues" evidence="7">
    <location>
        <begin position="230"/>
        <end position="250"/>
    </location>
</feature>
<evidence type="ECO:0000256" key="1">
    <source>
        <dbReference type="ARBA" id="ARBA00022490"/>
    </source>
</evidence>
<keyword evidence="2 6" id="KW-0690">Ribosome biogenesis</keyword>
<comment type="subcellular location">
    <subcellularLocation>
        <location evidence="6">Cytoplasm</location>
    </subcellularLocation>
    <subcellularLocation>
        <location evidence="6">Nucleus</location>
    </subcellularLocation>
</comment>
<dbReference type="PANTHER" id="PTHR20426:SF0">
    <property type="entry name" value="18S RRNA AMINOCARBOXYPROPYLTRANSFERASE"/>
    <property type="match status" value="1"/>
</dbReference>
<evidence type="ECO:0000256" key="3">
    <source>
        <dbReference type="ARBA" id="ARBA00022552"/>
    </source>
</evidence>
<protein>
    <recommendedName>
        <fullName evidence="6">18S rRNA aminocarboxypropyltransferase</fullName>
        <ecNumber evidence="6">2.5.1.157</ecNumber>
    </recommendedName>
</protein>
<sequence length="386" mass="42463">MVRHKKDNFRGKKPHQGGGAPRGAPRSSAAGAPEFKAGCWDLGHCDPKRCSGKRLMRLNLLRSLQPGYRHQGVIITPNGKKTLSPADADLLVNFGVAVVECSWARLEEVNWSKVGGKCERLLPYLVAANSVNYGKPWRLNCAEALAAAMCICGKEEWARKILEPFSYGESFMEINGSLLKKYATSENEEGVKRVQEEWMERLEKEYSASREDGDDIWGGGNVNHRGIAPDSDDSDEEEGSGESEGDDDSIDGIFLGEKPQKAAKEGGLGELEKDRYALSDDSDSEDAMAEIRRKVLASKTFTNLDSDQTDRKKPETVARPQHPQNDSDIESVEKEGDEGSDDDDEFDKLIEATPNTDRLGLAKLKKERERAASGRAVTIDATGARS</sequence>
<comment type="catalytic activity">
    <reaction evidence="6">
        <text>an N(1)-methylpseudouridine in rRNA + S-adenosyl-L-methionine = N(1)-methyl-N(3)-[(3S)-3-amino-3-carboxypropyl]pseudouridine in rRNA + S-methyl-5'-thioadenosine + H(+)</text>
        <dbReference type="Rhea" id="RHEA:63296"/>
        <dbReference type="Rhea" id="RHEA-COMP:11634"/>
        <dbReference type="Rhea" id="RHEA-COMP:16310"/>
        <dbReference type="ChEBI" id="CHEBI:15378"/>
        <dbReference type="ChEBI" id="CHEBI:17509"/>
        <dbReference type="ChEBI" id="CHEBI:59789"/>
        <dbReference type="ChEBI" id="CHEBI:74890"/>
        <dbReference type="ChEBI" id="CHEBI:146234"/>
        <dbReference type="EC" id="2.5.1.157"/>
    </reaction>
</comment>
<evidence type="ECO:0000256" key="2">
    <source>
        <dbReference type="ARBA" id="ARBA00022517"/>
    </source>
</evidence>
<dbReference type="EC" id="2.5.1.157" evidence="6"/>
<feature type="region of interest" description="Disordered" evidence="7">
    <location>
        <begin position="299"/>
        <end position="386"/>
    </location>
</feature>
<dbReference type="Pfam" id="PF04034">
    <property type="entry name" value="Ribo_biogen_C"/>
    <property type="match status" value="1"/>
</dbReference>
<comment type="similarity">
    <text evidence="6">Belongs to the TDD superfamily. TSR3 family.</text>
</comment>
<comment type="caution">
    <text evidence="10">The sequence shown here is derived from an EMBL/GenBank/DDBJ whole genome shotgun (WGS) entry which is preliminary data.</text>
</comment>
<keyword evidence="11" id="KW-1185">Reference proteome</keyword>
<keyword evidence="1 6" id="KW-0963">Cytoplasm</keyword>
<gene>
    <name evidence="6" type="primary">TSR3</name>
    <name evidence="10" type="ORF">DNG_04033</name>
</gene>
<dbReference type="GO" id="GO:0005737">
    <property type="term" value="C:cytoplasm"/>
    <property type="evidence" value="ECO:0007669"/>
    <property type="project" value="UniProtKB-SubCell"/>
</dbReference>
<feature type="compositionally biased region" description="Acidic residues" evidence="7">
    <location>
        <begin position="327"/>
        <end position="346"/>
    </location>
</feature>
<evidence type="ECO:0000313" key="11">
    <source>
        <dbReference type="Proteomes" id="UP001187682"/>
    </source>
</evidence>
<dbReference type="NCBIfam" id="NF002621">
    <property type="entry name" value="PRK02287.1"/>
    <property type="match status" value="1"/>
</dbReference>
<evidence type="ECO:0000313" key="10">
    <source>
        <dbReference type="EMBL" id="SPO01357.1"/>
    </source>
</evidence>
<feature type="binding site" evidence="6">
    <location>
        <position position="122"/>
    </location>
    <ligand>
        <name>S-adenosyl-L-methionine</name>
        <dbReference type="ChEBI" id="CHEBI:59789"/>
    </ligand>
</feature>
<feature type="binding site" evidence="6">
    <location>
        <position position="51"/>
    </location>
    <ligand>
        <name>S-adenosyl-L-methionine</name>
        <dbReference type="ChEBI" id="CHEBI:59789"/>
    </ligand>
</feature>
<dbReference type="HAMAP" id="MF_01116">
    <property type="entry name" value="TSR3"/>
    <property type="match status" value="1"/>
</dbReference>
<dbReference type="InterPro" id="IPR007209">
    <property type="entry name" value="RNaseL-inhib-like_metal-bd_dom"/>
</dbReference>
<keyword evidence="6" id="KW-0539">Nucleus</keyword>
<dbReference type="GO" id="GO:0030490">
    <property type="term" value="P:maturation of SSU-rRNA"/>
    <property type="evidence" value="ECO:0007669"/>
    <property type="project" value="TreeGrafter"/>
</dbReference>
<comment type="function">
    <text evidence="6">Aminocarboxypropyltransferase that catalyzes the aminocarboxypropyl transfer on pseudouridine at position 1191 (Psi1191) in 18S rRNA. It constitutes the last step in biosynthesis of the hypermodified N1-methyl-N3-(3-amino-3-carboxypropyl) pseudouridine (m1acp3-Psi) conserved in eukaryotic 18S rRNA.</text>
</comment>
<feature type="binding site" evidence="6">
    <location>
        <position position="137"/>
    </location>
    <ligand>
        <name>S-adenosyl-L-methionine</name>
        <dbReference type="ChEBI" id="CHEBI:59789"/>
    </ligand>
</feature>
<keyword evidence="5 6" id="KW-0949">S-adenosyl-L-methionine</keyword>
<keyword evidence="3 6" id="KW-0698">rRNA processing</keyword>
<dbReference type="GO" id="GO:0005634">
    <property type="term" value="C:nucleus"/>
    <property type="evidence" value="ECO:0007669"/>
    <property type="project" value="UniProtKB-SubCell"/>
</dbReference>
<name>A0AAE8MV95_9PEZI</name>
<feature type="compositionally biased region" description="Basic residues" evidence="7">
    <location>
        <begin position="1"/>
        <end position="15"/>
    </location>
</feature>
<feature type="domain" description="RNase L inhibitor RLI-like possible metal-binding" evidence="9">
    <location>
        <begin position="39"/>
        <end position="67"/>
    </location>
</feature>
<evidence type="ECO:0000256" key="7">
    <source>
        <dbReference type="SAM" id="MobiDB-lite"/>
    </source>
</evidence>
<accession>A0AAE8MV95</accession>
<organism evidence="10 11">
    <name type="scientific">Cephalotrichum gorgonifer</name>
    <dbReference type="NCBI Taxonomy" id="2041049"/>
    <lineage>
        <taxon>Eukaryota</taxon>
        <taxon>Fungi</taxon>
        <taxon>Dikarya</taxon>
        <taxon>Ascomycota</taxon>
        <taxon>Pezizomycotina</taxon>
        <taxon>Sordariomycetes</taxon>
        <taxon>Hypocreomycetidae</taxon>
        <taxon>Microascales</taxon>
        <taxon>Microascaceae</taxon>
        <taxon>Cephalotrichum</taxon>
    </lineage>
</organism>
<dbReference type="GO" id="GO:0000455">
    <property type="term" value="P:enzyme-directed rRNA pseudouridine synthesis"/>
    <property type="evidence" value="ECO:0007669"/>
    <property type="project" value="UniProtKB-UniRule"/>
</dbReference>
<dbReference type="InterPro" id="IPR022968">
    <property type="entry name" value="Tsr3-like"/>
</dbReference>
<dbReference type="Pfam" id="PF04068">
    <property type="entry name" value="Fer4_RLI"/>
    <property type="match status" value="1"/>
</dbReference>